<dbReference type="AlphaFoldDB" id="A0A1I0GBV1"/>
<feature type="domain" description="Clp R" evidence="5">
    <location>
        <begin position="2"/>
        <end position="143"/>
    </location>
</feature>
<name>A0A1I0GBV1_9FIRM</name>
<dbReference type="InterPro" id="IPR003959">
    <property type="entry name" value="ATPase_AAA_core"/>
</dbReference>
<proteinExistence type="predicted"/>
<dbReference type="Pfam" id="PF00004">
    <property type="entry name" value="AAA"/>
    <property type="match status" value="1"/>
</dbReference>
<organism evidence="6 7">
    <name type="scientific">Thomasclavelia cocleata</name>
    <dbReference type="NCBI Taxonomy" id="69824"/>
    <lineage>
        <taxon>Bacteria</taxon>
        <taxon>Bacillati</taxon>
        <taxon>Bacillota</taxon>
        <taxon>Erysipelotrichia</taxon>
        <taxon>Erysipelotrichales</taxon>
        <taxon>Coprobacillaceae</taxon>
        <taxon>Thomasclavelia</taxon>
    </lineage>
</organism>
<dbReference type="GO" id="GO:0005737">
    <property type="term" value="C:cytoplasm"/>
    <property type="evidence" value="ECO:0007669"/>
    <property type="project" value="TreeGrafter"/>
</dbReference>
<dbReference type="InterPro" id="IPR027417">
    <property type="entry name" value="P-loop_NTPase"/>
</dbReference>
<dbReference type="Gene3D" id="3.40.50.300">
    <property type="entry name" value="P-loop containing nucleotide triphosphate hydrolases"/>
    <property type="match status" value="1"/>
</dbReference>
<keyword evidence="3" id="KW-0067">ATP-binding</keyword>
<dbReference type="PROSITE" id="PS51903">
    <property type="entry name" value="CLP_R"/>
    <property type="match status" value="1"/>
</dbReference>
<keyword evidence="1 4" id="KW-0677">Repeat</keyword>
<accession>A0A1I0GBV1</accession>
<dbReference type="Gene3D" id="1.10.1780.10">
    <property type="entry name" value="Clp, N-terminal domain"/>
    <property type="match status" value="1"/>
</dbReference>
<dbReference type="InterPro" id="IPR050130">
    <property type="entry name" value="ClpA_ClpB"/>
</dbReference>
<reference evidence="7" key="1">
    <citation type="submission" date="2016-10" db="EMBL/GenBank/DDBJ databases">
        <authorList>
            <person name="Varghese N."/>
            <person name="Submissions S."/>
        </authorList>
    </citation>
    <scope>NUCLEOTIDE SEQUENCE [LARGE SCALE GENOMIC DNA]</scope>
    <source>
        <strain evidence="7">DSM 1551</strain>
    </source>
</reference>
<keyword evidence="2" id="KW-0547">Nucleotide-binding</keyword>
<dbReference type="OrthoDB" id="1655382at2"/>
<dbReference type="InterPro" id="IPR003593">
    <property type="entry name" value="AAA+_ATPase"/>
</dbReference>
<evidence type="ECO:0000313" key="7">
    <source>
        <dbReference type="Proteomes" id="UP000198558"/>
    </source>
</evidence>
<dbReference type="GeneID" id="78288948"/>
<sequence>MLTKFDEQAQKAIVVGESIAFDLGHNNVGSEHLLLSLLKISDSKLKELLERDDIYYKDVYNDVKRLLGTSDNKPFCLEYSQKLTSIFNIAVETVKELDKDKVSLDILTIVLLEDEESIAYELLKKYQVNFKDIIHQLIKYEEEKINNLSKIKTFNFVEVYEPKEEKLILERDDEVLQILVGLSCQTKSNIAITGYAGVGKTAIVEELARKLKFGKNQGNLKDYTVVKLNLTSIVAGTKYRGEFEEKIDNYLKSIKDKKVITFIDEGHQIVQAGVGENSFGLGEMLKPVLCQEGYKFIIATTKDEYKFIQSDAALNRRFRQVNVEEPHKDKVFSMIEKKIKHLEKFHGVLVSEENVRKLIEESSKVPLRYFPDKILDVLDMAMSYAKVTNSKFSLYYAKKYINSWTMITETKDEVIKDKIRIN</sequence>
<dbReference type="GO" id="GO:0016887">
    <property type="term" value="F:ATP hydrolysis activity"/>
    <property type="evidence" value="ECO:0007669"/>
    <property type="project" value="InterPro"/>
</dbReference>
<dbReference type="EMBL" id="FOIN01000028">
    <property type="protein sequence ID" value="SET68361.1"/>
    <property type="molecule type" value="Genomic_DNA"/>
</dbReference>
<dbReference type="PANTHER" id="PTHR11638:SF18">
    <property type="entry name" value="HEAT SHOCK PROTEIN 104"/>
    <property type="match status" value="1"/>
</dbReference>
<dbReference type="RefSeq" id="WP_092355094.1">
    <property type="nucleotide sequence ID" value="NZ_FOIN01000028.1"/>
</dbReference>
<protein>
    <submittedName>
        <fullName evidence="6">Clp amino terminal domain-containing protein, pathogenicity island component</fullName>
    </submittedName>
</protein>
<dbReference type="SMART" id="SM00382">
    <property type="entry name" value="AAA"/>
    <property type="match status" value="1"/>
</dbReference>
<dbReference type="Proteomes" id="UP000198558">
    <property type="component" value="Unassembled WGS sequence"/>
</dbReference>
<dbReference type="InterPro" id="IPR041546">
    <property type="entry name" value="ClpA/ClpB_AAA_lid"/>
</dbReference>
<evidence type="ECO:0000256" key="3">
    <source>
        <dbReference type="ARBA" id="ARBA00022840"/>
    </source>
</evidence>
<evidence type="ECO:0000256" key="4">
    <source>
        <dbReference type="PROSITE-ProRule" id="PRU01251"/>
    </source>
</evidence>
<evidence type="ECO:0000313" key="6">
    <source>
        <dbReference type="EMBL" id="SET68361.1"/>
    </source>
</evidence>
<gene>
    <name evidence="6" type="ORF">SAMN04489758_12810</name>
</gene>
<dbReference type="SUPFAM" id="SSF81923">
    <property type="entry name" value="Double Clp-N motif"/>
    <property type="match status" value="1"/>
</dbReference>
<dbReference type="Pfam" id="PF02861">
    <property type="entry name" value="Clp_N"/>
    <property type="match status" value="1"/>
</dbReference>
<dbReference type="InterPro" id="IPR036628">
    <property type="entry name" value="Clp_N_dom_sf"/>
</dbReference>
<dbReference type="PANTHER" id="PTHR11638">
    <property type="entry name" value="ATP-DEPENDENT CLP PROTEASE"/>
    <property type="match status" value="1"/>
</dbReference>
<dbReference type="SUPFAM" id="SSF52540">
    <property type="entry name" value="P-loop containing nucleoside triphosphate hydrolases"/>
    <property type="match status" value="1"/>
</dbReference>
<dbReference type="InterPro" id="IPR004176">
    <property type="entry name" value="Clp_R_N"/>
</dbReference>
<dbReference type="Pfam" id="PF17871">
    <property type="entry name" value="AAA_lid_9"/>
    <property type="match status" value="1"/>
</dbReference>
<dbReference type="Gene3D" id="1.10.8.60">
    <property type="match status" value="1"/>
</dbReference>
<dbReference type="CDD" id="cd00009">
    <property type="entry name" value="AAA"/>
    <property type="match status" value="1"/>
</dbReference>
<evidence type="ECO:0000256" key="2">
    <source>
        <dbReference type="ARBA" id="ARBA00022741"/>
    </source>
</evidence>
<dbReference type="GO" id="GO:0005524">
    <property type="term" value="F:ATP binding"/>
    <property type="evidence" value="ECO:0007669"/>
    <property type="project" value="UniProtKB-KW"/>
</dbReference>
<keyword evidence="7" id="KW-1185">Reference proteome</keyword>
<evidence type="ECO:0000259" key="5">
    <source>
        <dbReference type="PROSITE" id="PS51903"/>
    </source>
</evidence>
<evidence type="ECO:0000256" key="1">
    <source>
        <dbReference type="ARBA" id="ARBA00022737"/>
    </source>
</evidence>
<dbReference type="GO" id="GO:0034605">
    <property type="term" value="P:cellular response to heat"/>
    <property type="evidence" value="ECO:0007669"/>
    <property type="project" value="TreeGrafter"/>
</dbReference>